<dbReference type="RefSeq" id="WP_087489953.1">
    <property type="nucleotide sequence ID" value="NZ_CP015579.1"/>
</dbReference>
<dbReference type="SUPFAM" id="SSF103473">
    <property type="entry name" value="MFS general substrate transporter"/>
    <property type="match status" value="1"/>
</dbReference>
<keyword evidence="10" id="KW-1185">Reference proteome</keyword>
<reference evidence="10 11" key="1">
    <citation type="submission" date="2016-05" db="EMBL/GenBank/DDBJ databases">
        <title>Complete genome sequence of two 2,5-diketo-D-glunonic acid producing strain Tatumella citrea.</title>
        <authorList>
            <person name="Duan C."/>
            <person name="Yang J."/>
            <person name="Yang S."/>
        </authorList>
    </citation>
    <scope>NUCLEOTIDE SEQUENCE [LARGE SCALE GENOMIC DNA]</scope>
    <source>
        <strain evidence="9 10">ATCC 39140</strain>
        <strain evidence="8 11">DSM 13699</strain>
    </source>
</reference>
<evidence type="ECO:0000313" key="9">
    <source>
        <dbReference type="EMBL" id="ARU99646.1"/>
    </source>
</evidence>
<dbReference type="InterPro" id="IPR011701">
    <property type="entry name" value="MFS"/>
</dbReference>
<feature type="transmembrane region" description="Helical" evidence="6">
    <location>
        <begin position="81"/>
        <end position="98"/>
    </location>
</feature>
<feature type="transmembrane region" description="Helical" evidence="6">
    <location>
        <begin position="167"/>
        <end position="187"/>
    </location>
</feature>
<evidence type="ECO:0000256" key="6">
    <source>
        <dbReference type="SAM" id="Phobius"/>
    </source>
</evidence>
<dbReference type="EMBL" id="CP015581">
    <property type="protein sequence ID" value="ARU99646.1"/>
    <property type="molecule type" value="Genomic_DNA"/>
</dbReference>
<dbReference type="InterPro" id="IPR036259">
    <property type="entry name" value="MFS_trans_sf"/>
</dbReference>
<organism evidence="8 11">
    <name type="scientific">Tatumella citrea</name>
    <name type="common">Pantoea citrea</name>
    <dbReference type="NCBI Taxonomy" id="53336"/>
    <lineage>
        <taxon>Bacteria</taxon>
        <taxon>Pseudomonadati</taxon>
        <taxon>Pseudomonadota</taxon>
        <taxon>Gammaproteobacteria</taxon>
        <taxon>Enterobacterales</taxon>
        <taxon>Erwiniaceae</taxon>
        <taxon>Tatumella</taxon>
    </lineage>
</organism>
<dbReference type="KEGG" id="tci:A7K98_18870"/>
<dbReference type="GO" id="GO:0022857">
    <property type="term" value="F:transmembrane transporter activity"/>
    <property type="evidence" value="ECO:0007669"/>
    <property type="project" value="InterPro"/>
</dbReference>
<keyword evidence="4 6" id="KW-1133">Transmembrane helix</keyword>
<dbReference type="AlphaFoldDB" id="A0A1Y0LCT6"/>
<accession>A0A1Y0LCT6</accession>
<keyword evidence="2" id="KW-1003">Cell membrane</keyword>
<dbReference type="PROSITE" id="PS50850">
    <property type="entry name" value="MFS"/>
    <property type="match status" value="1"/>
</dbReference>
<dbReference type="InterPro" id="IPR020846">
    <property type="entry name" value="MFS_dom"/>
</dbReference>
<dbReference type="PANTHER" id="PTHR43124:SF3">
    <property type="entry name" value="CHLORAMPHENICOL EFFLUX PUMP RV0191"/>
    <property type="match status" value="1"/>
</dbReference>
<comment type="subcellular location">
    <subcellularLocation>
        <location evidence="1">Cell membrane</location>
        <topology evidence="1">Multi-pass membrane protein</topology>
    </subcellularLocation>
</comment>
<dbReference type="Gene3D" id="1.20.1250.20">
    <property type="entry name" value="MFS general substrate transporter like domains"/>
    <property type="match status" value="1"/>
</dbReference>
<feature type="transmembrane region" description="Helical" evidence="6">
    <location>
        <begin position="299"/>
        <end position="322"/>
    </location>
</feature>
<evidence type="ECO:0000256" key="4">
    <source>
        <dbReference type="ARBA" id="ARBA00022989"/>
    </source>
</evidence>
<protein>
    <submittedName>
        <fullName evidence="8">MFS transporter</fullName>
    </submittedName>
</protein>
<dbReference type="Proteomes" id="UP000195814">
    <property type="component" value="Chromosome"/>
</dbReference>
<dbReference type="OrthoDB" id="2810795at2"/>
<keyword evidence="5 6" id="KW-0472">Membrane</keyword>
<gene>
    <name evidence="8" type="ORF">A7K98_18870</name>
    <name evidence="9" type="ORF">A7K99_18855</name>
</gene>
<feature type="transmembrane region" description="Helical" evidence="6">
    <location>
        <begin position="50"/>
        <end position="69"/>
    </location>
</feature>
<evidence type="ECO:0000313" key="8">
    <source>
        <dbReference type="EMBL" id="ARU95605.1"/>
    </source>
</evidence>
<dbReference type="Pfam" id="PF07690">
    <property type="entry name" value="MFS_1"/>
    <property type="match status" value="1"/>
</dbReference>
<evidence type="ECO:0000313" key="10">
    <source>
        <dbReference type="Proteomes" id="UP000195729"/>
    </source>
</evidence>
<dbReference type="PANTHER" id="PTHR43124">
    <property type="entry name" value="PURINE EFFLUX PUMP PBUE"/>
    <property type="match status" value="1"/>
</dbReference>
<evidence type="ECO:0000256" key="3">
    <source>
        <dbReference type="ARBA" id="ARBA00022692"/>
    </source>
</evidence>
<feature type="transmembrane region" description="Helical" evidence="6">
    <location>
        <begin position="363"/>
        <end position="382"/>
    </location>
</feature>
<sequence>MQSHSEPASQLPVSALLALAMTGFICILTETIPAGLLPLISQSLAISPSLAGQMVTAYAAGSLLLAIPLTLLTRSWPGRRVLLLTVLGFMVFNTLTAISDNVAVIMVARFMAGACAGLAWSLLAGFARRMVTPSLQGRALAIAMAGTPVALSLGVPAGTWMGELAGWRLTFMAMSGLSLILTGWILLSVPKVAAEPDTQKTTLRTALLTPGVRPVLVVVLGWMLAHNILYTYITPFITPAGLAPRVDLVLLVFGLTALVGIAITGYVVDHYLRQAVLLSVGGFALVALLFSMYGTSSLAIYAGTALWGLTFGGAATLLQTALADASGKHADVALSLNVVTWNSAIALGGIFGGLLLRHDGSQSLPWVLLLLLLVTLVVVWRAGSHGFPAGARGNR</sequence>
<feature type="domain" description="Major facilitator superfamily (MFS) profile" evidence="7">
    <location>
        <begin position="15"/>
        <end position="387"/>
    </location>
</feature>
<evidence type="ECO:0000259" key="7">
    <source>
        <dbReference type="PROSITE" id="PS50850"/>
    </source>
</evidence>
<feature type="transmembrane region" description="Helical" evidence="6">
    <location>
        <begin position="104"/>
        <end position="127"/>
    </location>
</feature>
<dbReference type="InterPro" id="IPR050189">
    <property type="entry name" value="MFS_Efflux_Transporters"/>
</dbReference>
<evidence type="ECO:0000256" key="5">
    <source>
        <dbReference type="ARBA" id="ARBA00023136"/>
    </source>
</evidence>
<feature type="transmembrane region" description="Helical" evidence="6">
    <location>
        <begin position="275"/>
        <end position="293"/>
    </location>
</feature>
<feature type="transmembrane region" description="Helical" evidence="6">
    <location>
        <begin position="139"/>
        <end position="161"/>
    </location>
</feature>
<dbReference type="CDD" id="cd17324">
    <property type="entry name" value="MFS_NepI_like"/>
    <property type="match status" value="1"/>
</dbReference>
<feature type="transmembrane region" description="Helical" evidence="6">
    <location>
        <begin position="248"/>
        <end position="268"/>
    </location>
</feature>
<evidence type="ECO:0000256" key="1">
    <source>
        <dbReference type="ARBA" id="ARBA00004651"/>
    </source>
</evidence>
<evidence type="ECO:0000313" key="11">
    <source>
        <dbReference type="Proteomes" id="UP000195814"/>
    </source>
</evidence>
<feature type="transmembrane region" description="Helical" evidence="6">
    <location>
        <begin position="207"/>
        <end position="228"/>
    </location>
</feature>
<evidence type="ECO:0000256" key="2">
    <source>
        <dbReference type="ARBA" id="ARBA00022475"/>
    </source>
</evidence>
<feature type="transmembrane region" description="Helical" evidence="6">
    <location>
        <begin position="12"/>
        <end position="30"/>
    </location>
</feature>
<proteinExistence type="predicted"/>
<name>A0A1Y0LCT6_TATCI</name>
<dbReference type="Proteomes" id="UP000195729">
    <property type="component" value="Chromosome"/>
</dbReference>
<dbReference type="GO" id="GO:0005886">
    <property type="term" value="C:plasma membrane"/>
    <property type="evidence" value="ECO:0007669"/>
    <property type="project" value="UniProtKB-SubCell"/>
</dbReference>
<dbReference type="EMBL" id="CP015579">
    <property type="protein sequence ID" value="ARU95605.1"/>
    <property type="molecule type" value="Genomic_DNA"/>
</dbReference>
<keyword evidence="3 6" id="KW-0812">Transmembrane</keyword>
<feature type="transmembrane region" description="Helical" evidence="6">
    <location>
        <begin position="334"/>
        <end position="357"/>
    </location>
</feature>